<keyword evidence="2" id="KW-1185">Reference proteome</keyword>
<reference evidence="1 2" key="1">
    <citation type="submission" date="2020-12" db="EMBL/GenBank/DDBJ databases">
        <authorList>
            <person name="Kusuma A.B."/>
            <person name="Nouioui I."/>
            <person name="Goodfellow M."/>
        </authorList>
    </citation>
    <scope>NUCLEOTIDE SEQUENCE [LARGE SCALE GENOMIC DNA]</scope>
    <source>
        <strain evidence="1 2">DSM 41764</strain>
    </source>
</reference>
<organism evidence="1 2">
    <name type="scientific">Streptomyces javensis</name>
    <dbReference type="NCBI Taxonomy" id="114698"/>
    <lineage>
        <taxon>Bacteria</taxon>
        <taxon>Bacillati</taxon>
        <taxon>Actinomycetota</taxon>
        <taxon>Actinomycetes</taxon>
        <taxon>Kitasatosporales</taxon>
        <taxon>Streptomycetaceae</taxon>
        <taxon>Streptomyces</taxon>
        <taxon>Streptomyces violaceusniger group</taxon>
    </lineage>
</organism>
<dbReference type="Proteomes" id="UP000638849">
    <property type="component" value="Unassembled WGS sequence"/>
</dbReference>
<evidence type="ECO:0000313" key="1">
    <source>
        <dbReference type="EMBL" id="MBI0314095.1"/>
    </source>
</evidence>
<accession>A0ABS0RAI3</accession>
<evidence type="ECO:0000313" key="2">
    <source>
        <dbReference type="Proteomes" id="UP000638849"/>
    </source>
</evidence>
<comment type="caution">
    <text evidence="1">The sequence shown here is derived from an EMBL/GenBank/DDBJ whole genome shotgun (WGS) entry which is preliminary data.</text>
</comment>
<dbReference type="RefSeq" id="WP_198277202.1">
    <property type="nucleotide sequence ID" value="NZ_BAAAIF010000090.1"/>
</dbReference>
<name>A0ABS0RAI3_9ACTN</name>
<protein>
    <submittedName>
        <fullName evidence="1">Uncharacterized protein</fullName>
    </submittedName>
</protein>
<proteinExistence type="predicted"/>
<dbReference type="EMBL" id="JAEEAQ010000106">
    <property type="protein sequence ID" value="MBI0314095.1"/>
    <property type="molecule type" value="Genomic_DNA"/>
</dbReference>
<sequence>MLRIKGRTLPPVPALEPFTLSEAVRGAVRIPHHDAHRREGTHSIVRAGAGANRAECAPLAGECRSSRTALVRTMMRTGDTAAARRICSGASWAFGDVVSVTHSYLLVGRVRAGPADRPTVRVWACGQRPCFGAGRGP</sequence>
<gene>
    <name evidence="1" type="ORF">JBF12_14100</name>
</gene>